<feature type="chain" id="PRO_5031410666" evidence="3">
    <location>
        <begin position="30"/>
        <end position="810"/>
    </location>
</feature>
<evidence type="ECO:0000256" key="3">
    <source>
        <dbReference type="SAM" id="SignalP"/>
    </source>
</evidence>
<feature type="coiled-coil region" evidence="1">
    <location>
        <begin position="260"/>
        <end position="291"/>
    </location>
</feature>
<accession>A0A7S2Z7N8</accession>
<evidence type="ECO:0000313" key="4">
    <source>
        <dbReference type="EMBL" id="CAE0026204.1"/>
    </source>
</evidence>
<feature type="region of interest" description="Disordered" evidence="2">
    <location>
        <begin position="341"/>
        <end position="386"/>
    </location>
</feature>
<keyword evidence="1" id="KW-0175">Coiled coil</keyword>
<feature type="signal peptide" evidence="3">
    <location>
        <begin position="1"/>
        <end position="29"/>
    </location>
</feature>
<dbReference type="AlphaFoldDB" id="A0A7S2Z7N8"/>
<gene>
    <name evidence="4" type="ORF">CLAU1311_LOCUS7827</name>
</gene>
<proteinExistence type="predicted"/>
<feature type="compositionally biased region" description="Gly residues" evidence="2">
    <location>
        <begin position="375"/>
        <end position="386"/>
    </location>
</feature>
<sequence length="810" mass="87859">MGSIARCSLWWAVAVALCALLVAASPAWGAKAAAGAGQKADDDAIAATVDLSDLIDSLLLPRLAAPRGRQSATFKTRALLEAEAEAEEEAGIEEADEEEEIEGGDEELLVDGEDTDDDTESLDEVDDNLEDDLNELDSSDPLGEGTTMNNDAGIQATIGDESQMDYQRDTSSGPRRRRRREEQEEASGIAEGVAAAVTDGEEETYGPMGLVEVQEEIYGPMGLVVEEPMIADVENADPGDVVPPPAMEADNSMVGWGEQFDQLEEEAAAFSEDEEEEIDDALEEIADGLEDEDGPVDVVLAFNADAIGSGENGQDGLTAAMPDGQDGEDAVVAIAVNGNAEAVGGDGGNGRDGADGLDGALSVDGDNIQSNGMNGEDGGNGGQGGQGGYALAIGVDVDAAAGGGDGGNGGEPSACPERLPQALHLCVEKLRELRASDRAMYGKENEARITVFLSSPPRGMAAFAEELQELKEALDALDAEVHFILHPDAYSPRFHAPMKDDKTLWDMTGCRSPYSQPRARALCSDEDMEALQDVTYEKFSWQVHMADFLSTLLDYRSHYFGQAFDIVETLLPRWEACYGNDDAAPLLVPPYCIGADSENEEELANMIVKVRLKEGASMQEFRDFFFSQSHQRTIACDESATLFATTTFAQMEEREAVIMFSNVQEALLLRRIKDIRDKSLERFIASVQVYRSAFVTERGRENEFEHLQPLEGFDDESTESEGLGIFLRILLREGVNADEWLQANKQTDEDRKTCCNDAKTVIAKINDHETCVMLADVDVDRLNELYEKWYDLGRTVVDTHIVHQFAAISI</sequence>
<feature type="compositionally biased region" description="Low complexity" evidence="2">
    <location>
        <begin position="357"/>
        <end position="374"/>
    </location>
</feature>
<dbReference type="EMBL" id="HBHU01011999">
    <property type="protein sequence ID" value="CAE0026204.1"/>
    <property type="molecule type" value="Transcribed_RNA"/>
</dbReference>
<feature type="compositionally biased region" description="Acidic residues" evidence="2">
    <location>
        <begin position="82"/>
        <end position="138"/>
    </location>
</feature>
<evidence type="ECO:0000256" key="1">
    <source>
        <dbReference type="SAM" id="Coils"/>
    </source>
</evidence>
<organism evidence="4">
    <name type="scientific">Chloropicon laureae</name>
    <dbReference type="NCBI Taxonomy" id="464258"/>
    <lineage>
        <taxon>Eukaryota</taxon>
        <taxon>Viridiplantae</taxon>
        <taxon>Chlorophyta</taxon>
        <taxon>Chloropicophyceae</taxon>
        <taxon>Chloropicales</taxon>
        <taxon>Chloropicaceae</taxon>
        <taxon>Chloropicon</taxon>
    </lineage>
</organism>
<keyword evidence="3" id="KW-0732">Signal</keyword>
<feature type="region of interest" description="Disordered" evidence="2">
    <location>
        <begin position="81"/>
        <end position="194"/>
    </location>
</feature>
<protein>
    <submittedName>
        <fullName evidence="4">Uncharacterized protein</fullName>
    </submittedName>
</protein>
<evidence type="ECO:0000256" key="2">
    <source>
        <dbReference type="SAM" id="MobiDB-lite"/>
    </source>
</evidence>
<reference evidence="4" key="1">
    <citation type="submission" date="2021-01" db="EMBL/GenBank/DDBJ databases">
        <authorList>
            <person name="Corre E."/>
            <person name="Pelletier E."/>
            <person name="Niang G."/>
            <person name="Scheremetjew M."/>
            <person name="Finn R."/>
            <person name="Kale V."/>
            <person name="Holt S."/>
            <person name="Cochrane G."/>
            <person name="Meng A."/>
            <person name="Brown T."/>
            <person name="Cohen L."/>
        </authorList>
    </citation>
    <scope>NUCLEOTIDE SEQUENCE</scope>
    <source>
        <strain evidence="4">RCC856</strain>
    </source>
</reference>
<name>A0A7S2Z7N8_9CHLO</name>